<dbReference type="AlphaFoldDB" id="A0A6J8A438"/>
<dbReference type="InterPro" id="IPR043502">
    <property type="entry name" value="DNA/RNA_pol_sf"/>
</dbReference>
<dbReference type="CDD" id="cd09275">
    <property type="entry name" value="RNase_HI_RT_DIRS1"/>
    <property type="match status" value="1"/>
</dbReference>
<proteinExistence type="predicted"/>
<evidence type="ECO:0000313" key="2">
    <source>
        <dbReference type="EMBL" id="CAC5360915.1"/>
    </source>
</evidence>
<feature type="region of interest" description="Disordered" evidence="1">
    <location>
        <begin position="82"/>
        <end position="109"/>
    </location>
</feature>
<accession>A0A6J8A438</accession>
<dbReference type="InterPro" id="IPR052055">
    <property type="entry name" value="Hepadnavirus_pol/RT"/>
</dbReference>
<gene>
    <name evidence="2" type="ORF">MCOR_3228</name>
</gene>
<name>A0A6J8A438_MYTCO</name>
<feature type="compositionally biased region" description="Acidic residues" evidence="1">
    <location>
        <begin position="82"/>
        <end position="99"/>
    </location>
</feature>
<sequence length="358" mass="40640">MIKHYCYCSGTGSGPKVNNKDAKGKTVVKKGHEVSASTSDSNNNVIINILTDMRNEQSDTNKRLEDMSKRIDVLYNDDGYDEEYGCESENDEDVDEVHEADDGHDTGTNEPPFDDAVRLIVLLGRNCNLAKCDIDSAYRNILVNYLDYELLGIELDSVLMEARLPDDKFRKIEAALQAVKVRKRVTLRELQSLIGLLNFACCVVVPGRAFLRRLIDLTKGISRPHHYIRLTKESRLDLLAWYMFINCCNGKALMLDHVWMSSVKLHLYTDAAGAIGYGAIFKSHWFYGRRSDSLNECTITFKELFPIVLAVEVWGHLFKNSCLLFHSDNQAVIQEFHRLAPLMDKYPTDVDTGLLEVC</sequence>
<protein>
    <recommendedName>
        <fullName evidence="4">Reverse transcriptase RNase H-like domain-containing protein</fullName>
    </recommendedName>
</protein>
<dbReference type="PANTHER" id="PTHR33050">
    <property type="entry name" value="REVERSE TRANSCRIPTASE DOMAIN-CONTAINING PROTEIN"/>
    <property type="match status" value="1"/>
</dbReference>
<dbReference type="SUPFAM" id="SSF56672">
    <property type="entry name" value="DNA/RNA polymerases"/>
    <property type="match status" value="1"/>
</dbReference>
<evidence type="ECO:0000256" key="1">
    <source>
        <dbReference type="SAM" id="MobiDB-lite"/>
    </source>
</evidence>
<dbReference type="PANTHER" id="PTHR33050:SF8">
    <property type="entry name" value="REVERSE TRANSCRIPTASE DOMAIN-CONTAINING PROTEIN"/>
    <property type="match status" value="1"/>
</dbReference>
<reference evidence="2 3" key="1">
    <citation type="submission" date="2020-06" db="EMBL/GenBank/DDBJ databases">
        <authorList>
            <person name="Li R."/>
            <person name="Bekaert M."/>
        </authorList>
    </citation>
    <scope>NUCLEOTIDE SEQUENCE [LARGE SCALE GENOMIC DNA]</scope>
    <source>
        <strain evidence="3">wild</strain>
    </source>
</reference>
<dbReference type="OrthoDB" id="10058284at2759"/>
<evidence type="ECO:0008006" key="4">
    <source>
        <dbReference type="Google" id="ProtNLM"/>
    </source>
</evidence>
<keyword evidence="3" id="KW-1185">Reference proteome</keyword>
<evidence type="ECO:0000313" key="3">
    <source>
        <dbReference type="Proteomes" id="UP000507470"/>
    </source>
</evidence>
<dbReference type="Proteomes" id="UP000507470">
    <property type="component" value="Unassembled WGS sequence"/>
</dbReference>
<dbReference type="EMBL" id="CACVKT020000573">
    <property type="protein sequence ID" value="CAC5360915.1"/>
    <property type="molecule type" value="Genomic_DNA"/>
</dbReference>
<organism evidence="2 3">
    <name type="scientific">Mytilus coruscus</name>
    <name type="common">Sea mussel</name>
    <dbReference type="NCBI Taxonomy" id="42192"/>
    <lineage>
        <taxon>Eukaryota</taxon>
        <taxon>Metazoa</taxon>
        <taxon>Spiralia</taxon>
        <taxon>Lophotrochozoa</taxon>
        <taxon>Mollusca</taxon>
        <taxon>Bivalvia</taxon>
        <taxon>Autobranchia</taxon>
        <taxon>Pteriomorphia</taxon>
        <taxon>Mytilida</taxon>
        <taxon>Mytiloidea</taxon>
        <taxon>Mytilidae</taxon>
        <taxon>Mytilinae</taxon>
        <taxon>Mytilus</taxon>
    </lineage>
</organism>